<protein>
    <submittedName>
        <fullName evidence="1">Uncharacterized protein</fullName>
    </submittedName>
</protein>
<dbReference type="Proteomes" id="UP000471409">
    <property type="component" value="Unassembled WGS sequence"/>
</dbReference>
<evidence type="ECO:0000313" key="2">
    <source>
        <dbReference type="Proteomes" id="UP000471409"/>
    </source>
</evidence>
<dbReference type="AlphaFoldDB" id="A0A6G7MNU6"/>
<proteinExistence type="predicted"/>
<evidence type="ECO:0000313" key="1">
    <source>
        <dbReference type="EMBL" id="NEK56221.1"/>
    </source>
</evidence>
<accession>A0A6G7MNU6</accession>
<sequence>MTKMPAPGSGNAGTVRFQKNERRMITCHPPGGGLGGWRPTPLALEIKAAVGRFRWREKIEKE</sequence>
<organism evidence="1 2">
    <name type="scientific">Rhizobium leguminosarum</name>
    <dbReference type="NCBI Taxonomy" id="384"/>
    <lineage>
        <taxon>Bacteria</taxon>
        <taxon>Pseudomonadati</taxon>
        <taxon>Pseudomonadota</taxon>
        <taxon>Alphaproteobacteria</taxon>
        <taxon>Hyphomicrobiales</taxon>
        <taxon>Rhizobiaceae</taxon>
        <taxon>Rhizobium/Agrobacterium group</taxon>
        <taxon>Rhizobium</taxon>
    </lineage>
</organism>
<dbReference type="EMBL" id="WXXP01001332">
    <property type="protein sequence ID" value="NEK56221.1"/>
    <property type="molecule type" value="Genomic_DNA"/>
</dbReference>
<comment type="caution">
    <text evidence="1">The sequence shown here is derived from an EMBL/GenBank/DDBJ whole genome shotgun (WGS) entry which is preliminary data.</text>
</comment>
<gene>
    <name evidence="1" type="ORF">GUK36_44160</name>
</gene>
<reference evidence="1 2" key="1">
    <citation type="submission" date="2020-01" db="EMBL/GenBank/DDBJ databases">
        <title>Rhizobium genotypes associated with high levels of biological nitrogen fixation by grain legumes in a temperate-maritime cropping system.</title>
        <authorList>
            <person name="Maluk M."/>
            <person name="Francesc Ferrando Molina F."/>
            <person name="Lopez Del Egido L."/>
            <person name="Lafos M."/>
            <person name="Langarica-Fuentes A."/>
            <person name="Gebre Yohannes G."/>
            <person name="Young M.W."/>
            <person name="Martin P."/>
            <person name="Gantlett R."/>
            <person name="Kenicer G."/>
            <person name="Hawes C."/>
            <person name="Begg G.S."/>
            <person name="Quilliam R.S."/>
            <person name="Squire G.R."/>
            <person name="Poole P.S."/>
            <person name="Young P.W."/>
            <person name="Iannetta P.M."/>
            <person name="James E.K."/>
        </authorList>
    </citation>
    <scope>NUCLEOTIDE SEQUENCE [LARGE SCALE GENOMIC DNA]</scope>
    <source>
        <strain evidence="1 2">JHI944</strain>
    </source>
</reference>
<name>A0A6G7MNU6_RHILE</name>